<evidence type="ECO:0000259" key="6">
    <source>
        <dbReference type="PROSITE" id="PS50217"/>
    </source>
</evidence>
<comment type="caution">
    <text evidence="7">The sequence shown here is derived from an EMBL/GenBank/DDBJ whole genome shotgun (WGS) entry which is preliminary data.</text>
</comment>
<dbReference type="Proteomes" id="UP001163823">
    <property type="component" value="Chromosome 6"/>
</dbReference>
<keyword evidence="4" id="KW-0804">Transcription</keyword>
<keyword evidence="2" id="KW-0805">Transcription regulation</keyword>
<dbReference type="FunFam" id="1.20.5.170:FF:000020">
    <property type="entry name" value="BZIP transcription factor"/>
    <property type="match status" value="1"/>
</dbReference>
<evidence type="ECO:0000313" key="8">
    <source>
        <dbReference type="Proteomes" id="UP001163823"/>
    </source>
</evidence>
<dbReference type="GO" id="GO:0003700">
    <property type="term" value="F:DNA-binding transcription factor activity"/>
    <property type="evidence" value="ECO:0007669"/>
    <property type="project" value="InterPro"/>
</dbReference>
<accession>A0AAD7LYF5</accession>
<dbReference type="GO" id="GO:0046982">
    <property type="term" value="F:protein heterodimerization activity"/>
    <property type="evidence" value="ECO:0007669"/>
    <property type="project" value="UniProtKB-ARBA"/>
</dbReference>
<keyword evidence="8" id="KW-1185">Reference proteome</keyword>
<dbReference type="InterPro" id="IPR004827">
    <property type="entry name" value="bZIP"/>
</dbReference>
<sequence length="147" mass="17097">MFFDQEAVQFSYPPSLETGGRFTVDEIQELLSHIQSGDHYSMISPSSNSQGSIRAVYLTEDRKRKRMISNRESARRSRWRKKRHLEGLTDEVNRLGNENQELKNQLGMILHQVLVVSGENDRLRSEAISLLLRLSDLYQILSTPRRH</sequence>
<dbReference type="Pfam" id="PF00170">
    <property type="entry name" value="bZIP_1"/>
    <property type="match status" value="1"/>
</dbReference>
<dbReference type="GO" id="GO:0045893">
    <property type="term" value="P:positive regulation of DNA-templated transcription"/>
    <property type="evidence" value="ECO:0007669"/>
    <property type="project" value="TreeGrafter"/>
</dbReference>
<organism evidence="7 8">
    <name type="scientific">Quillaja saponaria</name>
    <name type="common">Soap bark tree</name>
    <dbReference type="NCBI Taxonomy" id="32244"/>
    <lineage>
        <taxon>Eukaryota</taxon>
        <taxon>Viridiplantae</taxon>
        <taxon>Streptophyta</taxon>
        <taxon>Embryophyta</taxon>
        <taxon>Tracheophyta</taxon>
        <taxon>Spermatophyta</taxon>
        <taxon>Magnoliopsida</taxon>
        <taxon>eudicotyledons</taxon>
        <taxon>Gunneridae</taxon>
        <taxon>Pentapetalae</taxon>
        <taxon>rosids</taxon>
        <taxon>fabids</taxon>
        <taxon>Fabales</taxon>
        <taxon>Quillajaceae</taxon>
        <taxon>Quillaja</taxon>
    </lineage>
</organism>
<keyword evidence="3" id="KW-0238">DNA-binding</keyword>
<evidence type="ECO:0000256" key="5">
    <source>
        <dbReference type="ARBA" id="ARBA00023242"/>
    </source>
</evidence>
<dbReference type="PANTHER" id="PTHR45764:SF52">
    <property type="entry name" value="BASIC LEUCINE ZIPPER 4"/>
    <property type="match status" value="1"/>
</dbReference>
<name>A0AAD7LYF5_QUISA</name>
<dbReference type="KEGG" id="qsa:O6P43_015960"/>
<dbReference type="GO" id="GO:0005634">
    <property type="term" value="C:nucleus"/>
    <property type="evidence" value="ECO:0007669"/>
    <property type="project" value="UniProtKB-SubCell"/>
</dbReference>
<dbReference type="CDD" id="cd14702">
    <property type="entry name" value="bZIP_plant_GBF1"/>
    <property type="match status" value="1"/>
</dbReference>
<feature type="domain" description="BZIP" evidence="6">
    <location>
        <begin position="60"/>
        <end position="113"/>
    </location>
</feature>
<dbReference type="PANTHER" id="PTHR45764">
    <property type="entry name" value="BZIP TRANSCRIPTION FACTOR 44"/>
    <property type="match status" value="1"/>
</dbReference>
<evidence type="ECO:0000313" key="7">
    <source>
        <dbReference type="EMBL" id="KAJ7966497.1"/>
    </source>
</evidence>
<dbReference type="GO" id="GO:0000976">
    <property type="term" value="F:transcription cis-regulatory region binding"/>
    <property type="evidence" value="ECO:0007669"/>
    <property type="project" value="TreeGrafter"/>
</dbReference>
<dbReference type="SUPFAM" id="SSF57959">
    <property type="entry name" value="Leucine zipper domain"/>
    <property type="match status" value="1"/>
</dbReference>
<dbReference type="EMBL" id="JARAOO010000006">
    <property type="protein sequence ID" value="KAJ7966497.1"/>
    <property type="molecule type" value="Genomic_DNA"/>
</dbReference>
<proteinExistence type="predicted"/>
<evidence type="ECO:0000256" key="2">
    <source>
        <dbReference type="ARBA" id="ARBA00023015"/>
    </source>
</evidence>
<comment type="subcellular location">
    <subcellularLocation>
        <location evidence="1">Nucleus</location>
    </subcellularLocation>
</comment>
<dbReference type="Gene3D" id="1.20.5.170">
    <property type="match status" value="1"/>
</dbReference>
<dbReference type="PROSITE" id="PS00036">
    <property type="entry name" value="BZIP_BASIC"/>
    <property type="match status" value="1"/>
</dbReference>
<dbReference type="InterPro" id="IPR046347">
    <property type="entry name" value="bZIP_sf"/>
</dbReference>
<dbReference type="PROSITE" id="PS50217">
    <property type="entry name" value="BZIP"/>
    <property type="match status" value="1"/>
</dbReference>
<evidence type="ECO:0000256" key="1">
    <source>
        <dbReference type="ARBA" id="ARBA00004123"/>
    </source>
</evidence>
<reference evidence="7" key="1">
    <citation type="journal article" date="2023" name="Science">
        <title>Elucidation of the pathway for biosynthesis of saponin adjuvants from the soapbark tree.</title>
        <authorList>
            <person name="Reed J."/>
            <person name="Orme A."/>
            <person name="El-Demerdash A."/>
            <person name="Owen C."/>
            <person name="Martin L.B.B."/>
            <person name="Misra R.C."/>
            <person name="Kikuchi S."/>
            <person name="Rejzek M."/>
            <person name="Martin A.C."/>
            <person name="Harkess A."/>
            <person name="Leebens-Mack J."/>
            <person name="Louveau T."/>
            <person name="Stephenson M.J."/>
            <person name="Osbourn A."/>
        </authorList>
    </citation>
    <scope>NUCLEOTIDE SEQUENCE</scope>
    <source>
        <strain evidence="7">S10</strain>
    </source>
</reference>
<gene>
    <name evidence="7" type="ORF">O6P43_015960</name>
</gene>
<evidence type="ECO:0000256" key="4">
    <source>
        <dbReference type="ARBA" id="ARBA00023163"/>
    </source>
</evidence>
<evidence type="ECO:0000256" key="3">
    <source>
        <dbReference type="ARBA" id="ARBA00023125"/>
    </source>
</evidence>
<dbReference type="SMART" id="SM00338">
    <property type="entry name" value="BRLZ"/>
    <property type="match status" value="1"/>
</dbReference>
<dbReference type="InterPro" id="IPR045314">
    <property type="entry name" value="bZIP_plant_GBF1"/>
</dbReference>
<keyword evidence="5" id="KW-0539">Nucleus</keyword>
<protein>
    <submittedName>
        <fullName evidence="7">Basic-leucine zipper transcription factor</fullName>
    </submittedName>
</protein>
<dbReference type="AlphaFoldDB" id="A0AAD7LYF5"/>